<feature type="signal peptide" evidence="2">
    <location>
        <begin position="1"/>
        <end position="25"/>
    </location>
</feature>
<feature type="chain" id="PRO_5036150404" description="DUF5642 domain-containing protein" evidence="2">
    <location>
        <begin position="26"/>
        <end position="223"/>
    </location>
</feature>
<evidence type="ECO:0000313" key="3">
    <source>
        <dbReference type="EMBL" id="CAA0089793.1"/>
    </source>
</evidence>
<reference evidence="3 5" key="1">
    <citation type="submission" date="2019-11" db="EMBL/GenBank/DDBJ databases">
        <authorList>
            <person name="Holert J."/>
        </authorList>
    </citation>
    <scope>NUCLEOTIDE SEQUENCE [LARGE SCALE GENOMIC DNA]</scope>
    <source>
        <strain evidence="3">BC8_1</strain>
    </source>
</reference>
<proteinExistence type="predicted"/>
<protein>
    <recommendedName>
        <fullName evidence="6">DUF5642 domain-containing protein</fullName>
    </recommendedName>
</protein>
<gene>
    <name evidence="3" type="ORF">AELLOGFF_02631</name>
    <name evidence="4" type="ORF">AELLOGFF_06222</name>
</gene>
<evidence type="ECO:0000313" key="5">
    <source>
        <dbReference type="Proteomes" id="UP000430146"/>
    </source>
</evidence>
<dbReference type="PROSITE" id="PS51257">
    <property type="entry name" value="PROKAR_LIPOPROTEIN"/>
    <property type="match status" value="1"/>
</dbReference>
<dbReference type="EMBL" id="CACSIP010000050">
    <property type="protein sequence ID" value="CAA0133820.1"/>
    <property type="molecule type" value="Genomic_DNA"/>
</dbReference>
<evidence type="ECO:0008006" key="6">
    <source>
        <dbReference type="Google" id="ProtNLM"/>
    </source>
</evidence>
<sequence>MTGHRVARVAVVTLVAAVLAGCSQAITGTAVWPGEKLERAVLTEADFPAGVRYQRILKDRGEEDGAGAPPPMLSSPQGCTDGLTRNIAETAERGAGSAAEYMVAYDGARVIMTVLTWSLNLEQLAATAERCARYDTFFEPSDPGIPVTTTRLQTPRPDALVYQQTMSLNGLESSVYFSFENVGTMAVFGLALPTPDPGIAVKGTLPQTFLEITDRQAERAQAV</sequence>
<dbReference type="RefSeq" id="WP_159228961.1">
    <property type="nucleotide sequence ID" value="NZ_CACSIP010000002.1"/>
</dbReference>
<dbReference type="OrthoDB" id="4761168at2"/>
<dbReference type="EMBL" id="CACSIP010000002">
    <property type="protein sequence ID" value="CAA0089793.1"/>
    <property type="molecule type" value="Genomic_DNA"/>
</dbReference>
<evidence type="ECO:0000256" key="1">
    <source>
        <dbReference type="SAM" id="MobiDB-lite"/>
    </source>
</evidence>
<evidence type="ECO:0000313" key="4">
    <source>
        <dbReference type="EMBL" id="CAA0133820.1"/>
    </source>
</evidence>
<dbReference type="Proteomes" id="UP000430146">
    <property type="component" value="Unassembled WGS sequence"/>
</dbReference>
<keyword evidence="5" id="KW-1185">Reference proteome</keyword>
<name>A0A5S9NIF1_MYCVN</name>
<organism evidence="3 5">
    <name type="scientific">Mycolicibacterium vanbaalenii</name>
    <name type="common">Mycobacterium vanbaalenii</name>
    <dbReference type="NCBI Taxonomy" id="110539"/>
    <lineage>
        <taxon>Bacteria</taxon>
        <taxon>Bacillati</taxon>
        <taxon>Actinomycetota</taxon>
        <taxon>Actinomycetes</taxon>
        <taxon>Mycobacteriales</taxon>
        <taxon>Mycobacteriaceae</taxon>
        <taxon>Mycolicibacterium</taxon>
    </lineage>
</organism>
<dbReference type="AlphaFoldDB" id="A0A5S9NIF1"/>
<accession>A0A5S9NIF1</accession>
<evidence type="ECO:0000256" key="2">
    <source>
        <dbReference type="SAM" id="SignalP"/>
    </source>
</evidence>
<keyword evidence="2" id="KW-0732">Signal</keyword>
<feature type="region of interest" description="Disordered" evidence="1">
    <location>
        <begin position="61"/>
        <end position="82"/>
    </location>
</feature>